<feature type="domain" description="HD" evidence="1">
    <location>
        <begin position="28"/>
        <end position="132"/>
    </location>
</feature>
<dbReference type="EMBL" id="VJMG01000027">
    <property type="protein sequence ID" value="TRL38922.1"/>
    <property type="molecule type" value="Genomic_DNA"/>
</dbReference>
<proteinExistence type="predicted"/>
<dbReference type="InterPro" id="IPR003607">
    <property type="entry name" value="HD/PDEase_dom"/>
</dbReference>
<gene>
    <name evidence="2" type="ORF">FNA46_11255</name>
</gene>
<reference evidence="2 3" key="1">
    <citation type="submission" date="2019-07" db="EMBL/GenBank/DDBJ databases">
        <title>Ln-dependent methylotrophs.</title>
        <authorList>
            <person name="Tani A."/>
        </authorList>
    </citation>
    <scope>NUCLEOTIDE SEQUENCE [LARGE SCALE GENOMIC DNA]</scope>
    <source>
        <strain evidence="2 3">SM12</strain>
    </source>
</reference>
<protein>
    <submittedName>
        <fullName evidence="2">HD domain-containing protein</fullName>
    </submittedName>
</protein>
<dbReference type="AlphaFoldDB" id="A0A549TAL6"/>
<dbReference type="Gene3D" id="1.10.3210.50">
    <property type="match status" value="1"/>
</dbReference>
<keyword evidence="3" id="KW-1185">Reference proteome</keyword>
<name>A0A549TAL6_9HYPH</name>
<evidence type="ECO:0000313" key="2">
    <source>
        <dbReference type="EMBL" id="TRL38922.1"/>
    </source>
</evidence>
<dbReference type="CDD" id="cd00077">
    <property type="entry name" value="HDc"/>
    <property type="match status" value="1"/>
</dbReference>
<sequence length="212" mass="22874">MSAAFAPFAALAETLLPHAVEGDDGAHDIAHLLRVFHNAQKIASEEGGDAEVLAAAVLLHDCVSLPKNHPDRAHSSRLAADKAAGLLTTLGWDAAKVEAVAHAILTHSFSANLQPQTLEAKILQDADRLDSLGAIGIARTFYTAARMGSKLYHLGDPQGHARDLDDRAYAIDHFALKLLKLADGFQTASGRRLAADRHQRLSDFRDLFFDEL</sequence>
<dbReference type="SMART" id="SM00471">
    <property type="entry name" value="HDc"/>
    <property type="match status" value="1"/>
</dbReference>
<dbReference type="PANTHER" id="PTHR33594:SF1">
    <property type="entry name" value="HD_PDEASE DOMAIN-CONTAINING PROTEIN"/>
    <property type="match status" value="1"/>
</dbReference>
<dbReference type="SUPFAM" id="SSF109604">
    <property type="entry name" value="HD-domain/PDEase-like"/>
    <property type="match status" value="1"/>
</dbReference>
<comment type="caution">
    <text evidence="2">The sequence shown here is derived from an EMBL/GenBank/DDBJ whole genome shotgun (WGS) entry which is preliminary data.</text>
</comment>
<evidence type="ECO:0000313" key="3">
    <source>
        <dbReference type="Proteomes" id="UP000316801"/>
    </source>
</evidence>
<dbReference type="Proteomes" id="UP000316801">
    <property type="component" value="Unassembled WGS sequence"/>
</dbReference>
<dbReference type="InterPro" id="IPR006674">
    <property type="entry name" value="HD_domain"/>
</dbReference>
<dbReference type="Pfam" id="PF01966">
    <property type="entry name" value="HD"/>
    <property type="match status" value="1"/>
</dbReference>
<evidence type="ECO:0000259" key="1">
    <source>
        <dbReference type="PROSITE" id="PS51831"/>
    </source>
</evidence>
<organism evidence="2 3">
    <name type="scientific">Rhizobium straminoryzae</name>
    <dbReference type="NCBI Taxonomy" id="1387186"/>
    <lineage>
        <taxon>Bacteria</taxon>
        <taxon>Pseudomonadati</taxon>
        <taxon>Pseudomonadota</taxon>
        <taxon>Alphaproteobacteria</taxon>
        <taxon>Hyphomicrobiales</taxon>
        <taxon>Rhizobiaceae</taxon>
        <taxon>Rhizobium/Agrobacterium group</taxon>
        <taxon>Rhizobium</taxon>
    </lineage>
</organism>
<accession>A0A549TAL6</accession>
<dbReference type="PANTHER" id="PTHR33594">
    <property type="entry name" value="SUPERFAMILY HYDROLASE, PUTATIVE (AFU_ORTHOLOGUE AFUA_1G03035)-RELATED"/>
    <property type="match status" value="1"/>
</dbReference>
<dbReference type="PROSITE" id="PS51831">
    <property type="entry name" value="HD"/>
    <property type="match status" value="1"/>
</dbReference>